<evidence type="ECO:0008006" key="2">
    <source>
        <dbReference type="Google" id="ProtNLM"/>
    </source>
</evidence>
<dbReference type="InterPro" id="IPR008554">
    <property type="entry name" value="Glutaredoxin-like"/>
</dbReference>
<evidence type="ECO:0000313" key="1">
    <source>
        <dbReference type="EMBL" id="SUZ53054.1"/>
    </source>
</evidence>
<accession>A0A381NG26</accession>
<proteinExistence type="predicted"/>
<gene>
    <name evidence="1" type="ORF">METZ01_LOCUS5908</name>
</gene>
<dbReference type="AlphaFoldDB" id="A0A381NG26"/>
<dbReference type="InterPro" id="IPR036249">
    <property type="entry name" value="Thioredoxin-like_sf"/>
</dbReference>
<reference evidence="1" key="1">
    <citation type="submission" date="2018-05" db="EMBL/GenBank/DDBJ databases">
        <authorList>
            <person name="Lanie J.A."/>
            <person name="Ng W.-L."/>
            <person name="Kazmierczak K.M."/>
            <person name="Andrzejewski T.M."/>
            <person name="Davidsen T.M."/>
            <person name="Wayne K.J."/>
            <person name="Tettelin H."/>
            <person name="Glass J.I."/>
            <person name="Rusch D."/>
            <person name="Podicherti R."/>
            <person name="Tsui H.-C.T."/>
            <person name="Winkler M.E."/>
        </authorList>
    </citation>
    <scope>NUCLEOTIDE SEQUENCE</scope>
</reference>
<protein>
    <recommendedName>
        <fullName evidence="2">Glutaredoxin domain-containing protein</fullName>
    </recommendedName>
</protein>
<name>A0A381NG26_9ZZZZ</name>
<dbReference type="SUPFAM" id="SSF52833">
    <property type="entry name" value="Thioredoxin-like"/>
    <property type="match status" value="1"/>
</dbReference>
<dbReference type="EMBL" id="UINC01000310">
    <property type="protein sequence ID" value="SUZ53054.1"/>
    <property type="molecule type" value="Genomic_DNA"/>
</dbReference>
<sequence>MLALFFYTTKNCHLCEEAAQLLEKLQSVKKVNIEAVDISEKESLVRSYGLRIPVVKNQQSGKEVDWPFIMDDLIDLVG</sequence>
<organism evidence="1">
    <name type="scientific">marine metagenome</name>
    <dbReference type="NCBI Taxonomy" id="408172"/>
    <lineage>
        <taxon>unclassified sequences</taxon>
        <taxon>metagenomes</taxon>
        <taxon>ecological metagenomes</taxon>
    </lineage>
</organism>
<dbReference type="Pfam" id="PF05768">
    <property type="entry name" value="Glrx-like"/>
    <property type="match status" value="1"/>
</dbReference>
<dbReference type="Gene3D" id="3.40.30.10">
    <property type="entry name" value="Glutaredoxin"/>
    <property type="match status" value="1"/>
</dbReference>